<dbReference type="InterPro" id="IPR050373">
    <property type="entry name" value="Fibrinogen_C-term_domain"/>
</dbReference>
<dbReference type="AlphaFoldDB" id="K1PDX5"/>
<gene>
    <name evidence="1" type="ORF">CGI_10007601</name>
</gene>
<accession>K1PDX5</accession>
<dbReference type="GO" id="GO:0005615">
    <property type="term" value="C:extracellular space"/>
    <property type="evidence" value="ECO:0007669"/>
    <property type="project" value="TreeGrafter"/>
</dbReference>
<dbReference type="Pfam" id="PF00147">
    <property type="entry name" value="Fibrinogen_C"/>
    <property type="match status" value="1"/>
</dbReference>
<dbReference type="InterPro" id="IPR036056">
    <property type="entry name" value="Fibrinogen-like_C"/>
</dbReference>
<proteinExistence type="predicted"/>
<dbReference type="SMART" id="SM00186">
    <property type="entry name" value="FBG"/>
    <property type="match status" value="1"/>
</dbReference>
<name>K1PDX5_MAGGI</name>
<dbReference type="PANTHER" id="PTHR19143:SF394">
    <property type="entry name" value="ANGIOPOIETIN-RELATED PROTEIN 3-LIKE"/>
    <property type="match status" value="1"/>
</dbReference>
<organism evidence="1">
    <name type="scientific">Magallana gigas</name>
    <name type="common">Pacific oyster</name>
    <name type="synonym">Crassostrea gigas</name>
    <dbReference type="NCBI Taxonomy" id="29159"/>
    <lineage>
        <taxon>Eukaryota</taxon>
        <taxon>Metazoa</taxon>
        <taxon>Spiralia</taxon>
        <taxon>Lophotrochozoa</taxon>
        <taxon>Mollusca</taxon>
        <taxon>Bivalvia</taxon>
        <taxon>Autobranchia</taxon>
        <taxon>Pteriomorphia</taxon>
        <taxon>Ostreida</taxon>
        <taxon>Ostreoidea</taxon>
        <taxon>Ostreidae</taxon>
        <taxon>Magallana</taxon>
    </lineage>
</organism>
<dbReference type="Gene3D" id="3.90.215.10">
    <property type="entry name" value="Gamma Fibrinogen, chain A, domain 1"/>
    <property type="match status" value="1"/>
</dbReference>
<dbReference type="InParanoid" id="K1PDX5"/>
<dbReference type="HOGENOM" id="CLU_038628_6_2_1"/>
<dbReference type="PROSITE" id="PS51406">
    <property type="entry name" value="FIBRINOGEN_C_2"/>
    <property type="match status" value="1"/>
</dbReference>
<reference evidence="1" key="1">
    <citation type="journal article" date="2012" name="Nature">
        <title>The oyster genome reveals stress adaptation and complexity of shell formation.</title>
        <authorList>
            <person name="Zhang G."/>
            <person name="Fang X."/>
            <person name="Guo X."/>
            <person name="Li L."/>
            <person name="Luo R."/>
            <person name="Xu F."/>
            <person name="Yang P."/>
            <person name="Zhang L."/>
            <person name="Wang X."/>
            <person name="Qi H."/>
            <person name="Xiong Z."/>
            <person name="Que H."/>
            <person name="Xie Y."/>
            <person name="Holland P.W."/>
            <person name="Paps J."/>
            <person name="Zhu Y."/>
            <person name="Wu F."/>
            <person name="Chen Y."/>
            <person name="Wang J."/>
            <person name="Peng C."/>
            <person name="Meng J."/>
            <person name="Yang L."/>
            <person name="Liu J."/>
            <person name="Wen B."/>
            <person name="Zhang N."/>
            <person name="Huang Z."/>
            <person name="Zhu Q."/>
            <person name="Feng Y."/>
            <person name="Mount A."/>
            <person name="Hedgecock D."/>
            <person name="Xu Z."/>
            <person name="Liu Y."/>
            <person name="Domazet-Loso T."/>
            <person name="Du Y."/>
            <person name="Sun X."/>
            <person name="Zhang S."/>
            <person name="Liu B."/>
            <person name="Cheng P."/>
            <person name="Jiang X."/>
            <person name="Li J."/>
            <person name="Fan D."/>
            <person name="Wang W."/>
            <person name="Fu W."/>
            <person name="Wang T."/>
            <person name="Wang B."/>
            <person name="Zhang J."/>
            <person name="Peng Z."/>
            <person name="Li Y."/>
            <person name="Li N."/>
            <person name="Wang J."/>
            <person name="Chen M."/>
            <person name="He Y."/>
            <person name="Tan F."/>
            <person name="Song X."/>
            <person name="Zheng Q."/>
            <person name="Huang R."/>
            <person name="Yang H."/>
            <person name="Du X."/>
            <person name="Chen L."/>
            <person name="Yang M."/>
            <person name="Gaffney P.M."/>
            <person name="Wang S."/>
            <person name="Luo L."/>
            <person name="She Z."/>
            <person name="Ming Y."/>
            <person name="Huang W."/>
            <person name="Zhang S."/>
            <person name="Huang B."/>
            <person name="Zhang Y."/>
            <person name="Qu T."/>
            <person name="Ni P."/>
            <person name="Miao G."/>
            <person name="Wang J."/>
            <person name="Wang Q."/>
            <person name="Steinberg C.E."/>
            <person name="Wang H."/>
            <person name="Li N."/>
            <person name="Qian L."/>
            <person name="Zhang G."/>
            <person name="Li Y."/>
            <person name="Yang H."/>
            <person name="Liu X."/>
            <person name="Wang J."/>
            <person name="Yin Y."/>
            <person name="Wang J."/>
        </authorList>
    </citation>
    <scope>NUCLEOTIDE SEQUENCE [LARGE SCALE GENOMIC DNA]</scope>
    <source>
        <strain evidence="1">05x7-T-G4-1.051#20</strain>
    </source>
</reference>
<protein>
    <submittedName>
        <fullName evidence="1">Angiopoietin-4</fullName>
    </submittedName>
</protein>
<dbReference type="SUPFAM" id="SSF56496">
    <property type="entry name" value="Fibrinogen C-terminal domain-like"/>
    <property type="match status" value="1"/>
</dbReference>
<sequence>MSFGTESVTPEVTSTNVTSTVSVANVDLTPSDNHSTAMLSSPDQTTITSEKSGTTDSATTKVIQRRFDGSIDFYRNWNEYKLGFGFINTEFWLGNDNLHELTSVFGYTHLRIEIKDFDGLEGYAEYTFSIDDESSLYMIHVSWISGNITDKLWLTDGASFCTYDQDNDGSKSKVCTTDFHGGWWYAWSAFCTEANPNGIYYHTYTPEKTGIFWFGFGSSSYHTLKEVRMMIRKP</sequence>
<dbReference type="PANTHER" id="PTHR19143">
    <property type="entry name" value="FIBRINOGEN/TENASCIN/ANGIOPOEITIN"/>
    <property type="match status" value="1"/>
</dbReference>
<dbReference type="InterPro" id="IPR002181">
    <property type="entry name" value="Fibrinogen_a/b/g_C_dom"/>
</dbReference>
<dbReference type="InterPro" id="IPR014716">
    <property type="entry name" value="Fibrinogen_a/b/g_C_1"/>
</dbReference>
<dbReference type="EMBL" id="JH818900">
    <property type="protein sequence ID" value="EKC19768.1"/>
    <property type="molecule type" value="Genomic_DNA"/>
</dbReference>
<evidence type="ECO:0000313" key="1">
    <source>
        <dbReference type="EMBL" id="EKC19768.1"/>
    </source>
</evidence>